<evidence type="ECO:0000313" key="3">
    <source>
        <dbReference type="EMBL" id="MDV7224148.1"/>
    </source>
</evidence>
<dbReference type="EMBL" id="JAWMAJ010000467">
    <property type="protein sequence ID" value="MDV7224148.1"/>
    <property type="molecule type" value="Genomic_DNA"/>
</dbReference>
<protein>
    <recommendedName>
        <fullName evidence="5">Transmembrane protein</fullName>
    </recommendedName>
</protein>
<gene>
    <name evidence="3" type="ORF">R5A26_50360</name>
</gene>
<sequence>MDTMTNGAGDKPEHGPATDRAHRLPRTLLHALAALLAACLMALGGAAAASAAPAADDLIKVFVVPDPAQTGGQLATLQSIATATLGDASRAGEILALNRGQAQQDGGALNSADDQLHPGWILRLPQDASGSDVQLARDTGSQNSASAAPSSGQQSAAPSTGKSAAFTFPLAAAVALLGAILLALITAGIVGRRKVRAAYAAVLRTVWRLGEPMRRR</sequence>
<feature type="region of interest" description="Disordered" evidence="1">
    <location>
        <begin position="1"/>
        <end position="20"/>
    </location>
</feature>
<reference evidence="3 4" key="1">
    <citation type="submission" date="2023-10" db="EMBL/GenBank/DDBJ databases">
        <title>Characterization of rhizosphere-enriched actinobacteria from wheat plants lab-grown on chernevaya soil.</title>
        <authorList>
            <person name="Tikhonova E.N."/>
            <person name="Konopkin A."/>
            <person name="Kravchenko I.K."/>
        </authorList>
    </citation>
    <scope>NUCLEOTIDE SEQUENCE [LARGE SCALE GENOMIC DNA]</scope>
    <source>
        <strain evidence="3 4">RR29</strain>
    </source>
</reference>
<keyword evidence="2" id="KW-0812">Transmembrane</keyword>
<accession>A0ABU4FU32</accession>
<organism evidence="3 4">
    <name type="scientific">Streptomyces prunicolor</name>
    <dbReference type="NCBI Taxonomy" id="67348"/>
    <lineage>
        <taxon>Bacteria</taxon>
        <taxon>Bacillati</taxon>
        <taxon>Actinomycetota</taxon>
        <taxon>Actinomycetes</taxon>
        <taxon>Kitasatosporales</taxon>
        <taxon>Streptomycetaceae</taxon>
        <taxon>Streptomyces</taxon>
    </lineage>
</organism>
<feature type="region of interest" description="Disordered" evidence="1">
    <location>
        <begin position="132"/>
        <end position="159"/>
    </location>
</feature>
<feature type="non-terminal residue" evidence="3">
    <location>
        <position position="216"/>
    </location>
</feature>
<feature type="compositionally biased region" description="Low complexity" evidence="1">
    <location>
        <begin position="140"/>
        <end position="159"/>
    </location>
</feature>
<keyword evidence="4" id="KW-1185">Reference proteome</keyword>
<dbReference type="Proteomes" id="UP001187346">
    <property type="component" value="Unassembled WGS sequence"/>
</dbReference>
<comment type="caution">
    <text evidence="3">The sequence shown here is derived from an EMBL/GenBank/DDBJ whole genome shotgun (WGS) entry which is preliminary data.</text>
</comment>
<keyword evidence="2" id="KW-1133">Transmembrane helix</keyword>
<feature type="compositionally biased region" description="Basic and acidic residues" evidence="1">
    <location>
        <begin position="10"/>
        <end position="20"/>
    </location>
</feature>
<name>A0ABU4FU32_9ACTN</name>
<evidence type="ECO:0000313" key="4">
    <source>
        <dbReference type="Proteomes" id="UP001187346"/>
    </source>
</evidence>
<evidence type="ECO:0000256" key="1">
    <source>
        <dbReference type="SAM" id="MobiDB-lite"/>
    </source>
</evidence>
<proteinExistence type="predicted"/>
<evidence type="ECO:0000256" key="2">
    <source>
        <dbReference type="SAM" id="Phobius"/>
    </source>
</evidence>
<keyword evidence="2" id="KW-0472">Membrane</keyword>
<evidence type="ECO:0008006" key="5">
    <source>
        <dbReference type="Google" id="ProtNLM"/>
    </source>
</evidence>
<feature type="transmembrane region" description="Helical" evidence="2">
    <location>
        <begin position="168"/>
        <end position="190"/>
    </location>
</feature>